<dbReference type="OMA" id="WINCALP"/>
<dbReference type="Proteomes" id="UP000008983">
    <property type="component" value="Unassembled WGS sequence"/>
</dbReference>
<name>G0R1Z0_ICHMU</name>
<dbReference type="EMBL" id="GL984234">
    <property type="protein sequence ID" value="EGR28515.1"/>
    <property type="molecule type" value="Genomic_DNA"/>
</dbReference>
<accession>G0R1Z0</accession>
<sequence>YYNKYQKQKMNKPIIIASIALLLTFGSLYLKNNGTFQFKKTSTRTLFEWASCQAQSKPSQCEYDPNKSDIASCDDVAIQTGNCITPLSGSIDTACQTWWTYHDSAKASDKLPDSYTQCVQNCSKFAEKNTFFFENYFKKLWVDCQ</sequence>
<feature type="non-terminal residue" evidence="1">
    <location>
        <position position="1"/>
    </location>
</feature>
<gene>
    <name evidence="1" type="ORF">IMG5_173710</name>
</gene>
<proteinExistence type="predicted"/>
<dbReference type="InParanoid" id="G0R1Z0"/>
<dbReference type="eggNOG" id="ENOG502R2YT">
    <property type="taxonomic scope" value="Eukaryota"/>
</dbReference>
<evidence type="ECO:0000313" key="2">
    <source>
        <dbReference type="Proteomes" id="UP000008983"/>
    </source>
</evidence>
<dbReference type="GeneID" id="14904591"/>
<keyword evidence="2" id="KW-1185">Reference proteome</keyword>
<reference evidence="1 2" key="1">
    <citation type="submission" date="2011-07" db="EMBL/GenBank/DDBJ databases">
        <authorList>
            <person name="Coyne R."/>
            <person name="Brami D."/>
            <person name="Johnson J."/>
            <person name="Hostetler J."/>
            <person name="Hannick L."/>
            <person name="Clark T."/>
            <person name="Cassidy-Hanley D."/>
            <person name="Inman J."/>
        </authorList>
    </citation>
    <scope>NUCLEOTIDE SEQUENCE [LARGE SCALE GENOMIC DNA]</scope>
    <source>
        <strain evidence="1 2">G5</strain>
    </source>
</reference>
<dbReference type="AlphaFoldDB" id="G0R1Z0"/>
<organism evidence="1 2">
    <name type="scientific">Ichthyophthirius multifiliis</name>
    <name type="common">White spot disease agent</name>
    <name type="synonym">Ich</name>
    <dbReference type="NCBI Taxonomy" id="5932"/>
    <lineage>
        <taxon>Eukaryota</taxon>
        <taxon>Sar</taxon>
        <taxon>Alveolata</taxon>
        <taxon>Ciliophora</taxon>
        <taxon>Intramacronucleata</taxon>
        <taxon>Oligohymenophorea</taxon>
        <taxon>Hymenostomatida</taxon>
        <taxon>Ophryoglenina</taxon>
        <taxon>Ichthyophthirius</taxon>
    </lineage>
</organism>
<protein>
    <submittedName>
        <fullName evidence="1">Uncharacterized protein</fullName>
    </submittedName>
</protein>
<evidence type="ECO:0000313" key="1">
    <source>
        <dbReference type="EMBL" id="EGR28515.1"/>
    </source>
</evidence>
<dbReference type="RefSeq" id="XP_004029751.1">
    <property type="nucleotide sequence ID" value="XM_004029703.1"/>
</dbReference>